<protein>
    <recommendedName>
        <fullName evidence="9">CorA metal ion transporter</fullName>
    </recommendedName>
</protein>
<dbReference type="Pfam" id="PF01544">
    <property type="entry name" value="CorA"/>
    <property type="match status" value="1"/>
</dbReference>
<keyword evidence="3 6" id="KW-0812">Transmembrane</keyword>
<comment type="caution">
    <text evidence="7">The sequence shown here is derived from an EMBL/GenBank/DDBJ whole genome shotgun (WGS) entry which is preliminary data.</text>
</comment>
<organism evidence="7 8">
    <name type="scientific">Monascus purpureus</name>
    <name type="common">Red mold</name>
    <name type="synonym">Monascus anka</name>
    <dbReference type="NCBI Taxonomy" id="5098"/>
    <lineage>
        <taxon>Eukaryota</taxon>
        <taxon>Fungi</taxon>
        <taxon>Dikarya</taxon>
        <taxon>Ascomycota</taxon>
        <taxon>Pezizomycotina</taxon>
        <taxon>Eurotiomycetes</taxon>
        <taxon>Eurotiomycetidae</taxon>
        <taxon>Eurotiales</taxon>
        <taxon>Aspergillaceae</taxon>
        <taxon>Monascus</taxon>
    </lineage>
</organism>
<name>A0A507QV52_MONPU</name>
<dbReference type="GO" id="GO:0015095">
    <property type="term" value="F:magnesium ion transmembrane transporter activity"/>
    <property type="evidence" value="ECO:0007669"/>
    <property type="project" value="InterPro"/>
</dbReference>
<feature type="transmembrane region" description="Helical" evidence="6">
    <location>
        <begin position="330"/>
        <end position="353"/>
    </location>
</feature>
<dbReference type="AlphaFoldDB" id="A0A507QV52"/>
<dbReference type="OrthoDB" id="29879at2759"/>
<evidence type="ECO:0000256" key="2">
    <source>
        <dbReference type="ARBA" id="ARBA00009765"/>
    </source>
</evidence>
<dbReference type="STRING" id="5098.A0A507QV52"/>
<proteinExistence type="inferred from homology"/>
<dbReference type="InterPro" id="IPR002523">
    <property type="entry name" value="MgTranspt_CorA/ZnTranspt_ZntB"/>
</dbReference>
<evidence type="ECO:0008006" key="9">
    <source>
        <dbReference type="Google" id="ProtNLM"/>
    </source>
</evidence>
<gene>
    <name evidence="7" type="ORF">MPDQ_006272</name>
</gene>
<evidence type="ECO:0000256" key="5">
    <source>
        <dbReference type="ARBA" id="ARBA00023136"/>
    </source>
</evidence>
<dbReference type="InterPro" id="IPR045863">
    <property type="entry name" value="CorA_TM1_TM2"/>
</dbReference>
<dbReference type="InterPro" id="IPR045861">
    <property type="entry name" value="CorA_cytoplasmic_dom"/>
</dbReference>
<dbReference type="GO" id="GO:0010961">
    <property type="term" value="P:intracellular magnesium ion homeostasis"/>
    <property type="evidence" value="ECO:0007669"/>
    <property type="project" value="TreeGrafter"/>
</dbReference>
<evidence type="ECO:0000256" key="3">
    <source>
        <dbReference type="ARBA" id="ARBA00022692"/>
    </source>
</evidence>
<accession>A0A507QV52</accession>
<comment type="subcellular location">
    <subcellularLocation>
        <location evidence="1">Membrane</location>
        <topology evidence="1">Multi-pass membrane protein</topology>
    </subcellularLocation>
</comment>
<evidence type="ECO:0000256" key="1">
    <source>
        <dbReference type="ARBA" id="ARBA00004141"/>
    </source>
</evidence>
<dbReference type="InterPro" id="IPR044089">
    <property type="entry name" value="Alr1-like"/>
</dbReference>
<dbReference type="GO" id="GO:0005886">
    <property type="term" value="C:plasma membrane"/>
    <property type="evidence" value="ECO:0007669"/>
    <property type="project" value="TreeGrafter"/>
</dbReference>
<evidence type="ECO:0000313" key="8">
    <source>
        <dbReference type="Proteomes" id="UP000319663"/>
    </source>
</evidence>
<feature type="transmembrane region" description="Helical" evidence="6">
    <location>
        <begin position="116"/>
        <end position="138"/>
    </location>
</feature>
<keyword evidence="5 6" id="KW-0472">Membrane</keyword>
<dbReference type="SUPFAM" id="SSF144083">
    <property type="entry name" value="Magnesium transport protein CorA, transmembrane region"/>
    <property type="match status" value="1"/>
</dbReference>
<dbReference type="EMBL" id="VIFY01000052">
    <property type="protein sequence ID" value="TQB73022.1"/>
    <property type="molecule type" value="Genomic_DNA"/>
</dbReference>
<dbReference type="PANTHER" id="PTHR21535">
    <property type="entry name" value="MAGNESIUM AND COBALT TRANSPORT PROTEIN/MITOCHONDRIAL IMPORT INNER MEMBRANE TRANSLOCASE SUBUNIT TIM8"/>
    <property type="match status" value="1"/>
</dbReference>
<keyword evidence="8" id="KW-1185">Reference proteome</keyword>
<dbReference type="Gene3D" id="3.30.460.20">
    <property type="entry name" value="CorA soluble domain-like"/>
    <property type="match status" value="1"/>
</dbReference>
<sequence>MAQDTTSSYRFSYFSSQTQKTVFSATWDDLLPSQSVEQLFPDKTSSEDDVWWLDIRDPSVQDVQAVSQALSIHPLTAEDIIARETREKVEVFRNYYLMSFQTLVTGEDKDAFPSSAGVYILVFHGGAVTFTPSGCGLVRRVRDRIRKMHAPSVLSADWICYALIDDIVDSFEPLTLAAQREVEAIEDQVFIARIADVKSLVPRIDTLRKKISFVLRCLSGKIDVLNGFVKRCQTSSKPPVFPDGELILYLGDVQDHLVTTTSNLAHFDGIVRRSQANCLAQLSATNLRMGYKINSVISKLTVVATIVTPMHMLTWLFGMNVPVPGGDTDGLGWFFGIVGLICAFSAVSFAVSYKLKLL</sequence>
<dbReference type="SUPFAM" id="SSF143865">
    <property type="entry name" value="CorA soluble domain-like"/>
    <property type="match status" value="1"/>
</dbReference>
<keyword evidence="4 6" id="KW-1133">Transmembrane helix</keyword>
<feature type="transmembrane region" description="Helical" evidence="6">
    <location>
        <begin position="296"/>
        <end position="318"/>
    </location>
</feature>
<evidence type="ECO:0000256" key="6">
    <source>
        <dbReference type="SAM" id="Phobius"/>
    </source>
</evidence>
<dbReference type="Proteomes" id="UP000319663">
    <property type="component" value="Unassembled WGS sequence"/>
</dbReference>
<dbReference type="CDD" id="cd12829">
    <property type="entry name" value="Alr1p-like"/>
    <property type="match status" value="1"/>
</dbReference>
<dbReference type="Gene3D" id="1.20.58.340">
    <property type="entry name" value="Magnesium transport protein CorA, transmembrane region"/>
    <property type="match status" value="2"/>
</dbReference>
<reference evidence="7 8" key="1">
    <citation type="submission" date="2019-06" db="EMBL/GenBank/DDBJ databases">
        <title>Wine fermentation using esterase from Monascus purpureus.</title>
        <authorList>
            <person name="Geng C."/>
            <person name="Zhang Y."/>
        </authorList>
    </citation>
    <scope>NUCLEOTIDE SEQUENCE [LARGE SCALE GENOMIC DNA]</scope>
    <source>
        <strain evidence="7">HQ1</strain>
    </source>
</reference>
<evidence type="ECO:0000313" key="7">
    <source>
        <dbReference type="EMBL" id="TQB73022.1"/>
    </source>
</evidence>
<comment type="similarity">
    <text evidence="2">Belongs to the CorA metal ion transporter (MIT) (TC 1.A.35) family.</text>
</comment>
<dbReference type="PANTHER" id="PTHR21535:SF55">
    <property type="entry name" value="MAGNESIUM TRANSPORTER ALR1-RELATED"/>
    <property type="match status" value="1"/>
</dbReference>
<evidence type="ECO:0000256" key="4">
    <source>
        <dbReference type="ARBA" id="ARBA00022989"/>
    </source>
</evidence>